<feature type="signal peptide" evidence="1">
    <location>
        <begin position="1"/>
        <end position="18"/>
    </location>
</feature>
<reference evidence="2" key="1">
    <citation type="journal article" date="2021" name="New Phytol.">
        <title>Evolutionary innovations through gain and loss of genes in the ectomycorrhizal Boletales.</title>
        <authorList>
            <person name="Wu G."/>
            <person name="Miyauchi S."/>
            <person name="Morin E."/>
            <person name="Kuo A."/>
            <person name="Drula E."/>
            <person name="Varga T."/>
            <person name="Kohler A."/>
            <person name="Feng B."/>
            <person name="Cao Y."/>
            <person name="Lipzen A."/>
            <person name="Daum C."/>
            <person name="Hundley H."/>
            <person name="Pangilinan J."/>
            <person name="Johnson J."/>
            <person name="Barry K."/>
            <person name="LaButti K."/>
            <person name="Ng V."/>
            <person name="Ahrendt S."/>
            <person name="Min B."/>
            <person name="Choi I.G."/>
            <person name="Park H."/>
            <person name="Plett J.M."/>
            <person name="Magnuson J."/>
            <person name="Spatafora J.W."/>
            <person name="Nagy L.G."/>
            <person name="Henrissat B."/>
            <person name="Grigoriev I.V."/>
            <person name="Yang Z.L."/>
            <person name="Xu J."/>
            <person name="Martin F.M."/>
        </authorList>
    </citation>
    <scope>NUCLEOTIDE SEQUENCE</scope>
    <source>
        <strain evidence="2">KKN 215</strain>
    </source>
</reference>
<comment type="caution">
    <text evidence="2">The sequence shown here is derived from an EMBL/GenBank/DDBJ whole genome shotgun (WGS) entry which is preliminary data.</text>
</comment>
<name>A0A8K0UCX7_9AGAR</name>
<protein>
    <recommendedName>
        <fullName evidence="4">Hydrophobin</fullName>
    </recommendedName>
</protein>
<evidence type="ECO:0008006" key="4">
    <source>
        <dbReference type="Google" id="ProtNLM"/>
    </source>
</evidence>
<proteinExistence type="predicted"/>
<evidence type="ECO:0000313" key="3">
    <source>
        <dbReference type="Proteomes" id="UP000813824"/>
    </source>
</evidence>
<organism evidence="2 3">
    <name type="scientific">Cristinia sonorae</name>
    <dbReference type="NCBI Taxonomy" id="1940300"/>
    <lineage>
        <taxon>Eukaryota</taxon>
        <taxon>Fungi</taxon>
        <taxon>Dikarya</taxon>
        <taxon>Basidiomycota</taxon>
        <taxon>Agaricomycotina</taxon>
        <taxon>Agaricomycetes</taxon>
        <taxon>Agaricomycetidae</taxon>
        <taxon>Agaricales</taxon>
        <taxon>Pleurotineae</taxon>
        <taxon>Stephanosporaceae</taxon>
        <taxon>Cristinia</taxon>
    </lineage>
</organism>
<feature type="chain" id="PRO_5035442481" description="Hydrophobin" evidence="1">
    <location>
        <begin position="19"/>
        <end position="117"/>
    </location>
</feature>
<dbReference type="Proteomes" id="UP000813824">
    <property type="component" value="Unassembled WGS sequence"/>
</dbReference>
<evidence type="ECO:0000256" key="1">
    <source>
        <dbReference type="SAM" id="SignalP"/>
    </source>
</evidence>
<keyword evidence="3" id="KW-1185">Reference proteome</keyword>
<keyword evidence="1" id="KW-0732">Signal</keyword>
<dbReference type="OrthoDB" id="10369928at2759"/>
<accession>A0A8K0UCX7</accession>
<sequence length="117" mass="11894">MFHKIVLLAAVTAMGTLAYTPIIGPAQCGSGVLCCQAIIAPQTTISPLSDLAIFPPIGLVGAECKPLVIPLDLQNTVVPCTGIPACCPPNILETAPTPTTIKGVKVTAGCSIVDVDK</sequence>
<gene>
    <name evidence="2" type="ORF">BXZ70DRAFT_911436</name>
</gene>
<dbReference type="EMBL" id="JAEVFJ010000067">
    <property type="protein sequence ID" value="KAH8077025.1"/>
    <property type="molecule type" value="Genomic_DNA"/>
</dbReference>
<evidence type="ECO:0000313" key="2">
    <source>
        <dbReference type="EMBL" id="KAH8077025.1"/>
    </source>
</evidence>
<dbReference type="AlphaFoldDB" id="A0A8K0UCX7"/>